<dbReference type="InterPro" id="IPR050463">
    <property type="entry name" value="Gfo/Idh/MocA_oxidrdct_glycsds"/>
</dbReference>
<dbReference type="InterPro" id="IPR036291">
    <property type="entry name" value="NAD(P)-bd_dom_sf"/>
</dbReference>
<name>A0A2N3Y0G9_SACSN</name>
<evidence type="ECO:0000256" key="1">
    <source>
        <dbReference type="ARBA" id="ARBA00023002"/>
    </source>
</evidence>
<dbReference type="Gene3D" id="3.30.360.10">
    <property type="entry name" value="Dihydrodipicolinate Reductase, domain 2"/>
    <property type="match status" value="1"/>
</dbReference>
<gene>
    <name evidence="5" type="ORF">A8926_4233</name>
</gene>
<evidence type="ECO:0000256" key="2">
    <source>
        <dbReference type="SAM" id="MobiDB-lite"/>
    </source>
</evidence>
<protein>
    <submittedName>
        <fullName evidence="5">Myo-inositol 2-dehydrogenase/D-chiro-inositol 1-dehydrogenase</fullName>
    </submittedName>
</protein>
<dbReference type="GO" id="GO:0000166">
    <property type="term" value="F:nucleotide binding"/>
    <property type="evidence" value="ECO:0007669"/>
    <property type="project" value="InterPro"/>
</dbReference>
<dbReference type="PANTHER" id="PTHR43818">
    <property type="entry name" value="BCDNA.GH03377"/>
    <property type="match status" value="1"/>
</dbReference>
<dbReference type="EMBL" id="PJNB01000001">
    <property type="protein sequence ID" value="PKW16405.1"/>
    <property type="molecule type" value="Genomic_DNA"/>
</dbReference>
<dbReference type="STRING" id="994479.GCA_000194155_07178"/>
<dbReference type="SUPFAM" id="SSF55347">
    <property type="entry name" value="Glyceraldehyde-3-phosphate dehydrogenase-like, C-terminal domain"/>
    <property type="match status" value="1"/>
</dbReference>
<dbReference type="Proteomes" id="UP000233786">
    <property type="component" value="Unassembled WGS sequence"/>
</dbReference>
<dbReference type="GO" id="GO:0016491">
    <property type="term" value="F:oxidoreductase activity"/>
    <property type="evidence" value="ECO:0007669"/>
    <property type="project" value="UniProtKB-KW"/>
</dbReference>
<evidence type="ECO:0000313" key="6">
    <source>
        <dbReference type="Proteomes" id="UP000233786"/>
    </source>
</evidence>
<dbReference type="RefSeq" id="WP_010314688.1">
    <property type="nucleotide sequence ID" value="NZ_CP061007.1"/>
</dbReference>
<feature type="region of interest" description="Disordered" evidence="2">
    <location>
        <begin position="318"/>
        <end position="348"/>
    </location>
</feature>
<feature type="domain" description="GFO/IDH/MocA-like oxidoreductase" evidence="4">
    <location>
        <begin position="134"/>
        <end position="254"/>
    </location>
</feature>
<dbReference type="SUPFAM" id="SSF51735">
    <property type="entry name" value="NAD(P)-binding Rossmann-fold domains"/>
    <property type="match status" value="1"/>
</dbReference>
<dbReference type="InterPro" id="IPR000683">
    <property type="entry name" value="Gfo/Idh/MocA-like_OxRdtase_N"/>
</dbReference>
<sequence>MLQVGIVGLGRWGQRLVNSVQEAGVPRGELIRVVAGFTRSPDKARPFADSQDIRLVDSSFEELISTAAVDAVVIASPHSEHPNQVCAAAAASRDVFVEKPLALDLDSAKAVADVCRRSDRVLAVGFNRRFLPAYLKIREQIESGALGHLLHIEGNFSGPFGMSYTDDAWHADRTQTPAGGLTLMGVHTLDCMIGLLGQVTNLTARSRRQHLEIDLDDTTDICLDFEGGQTGYLSTLTATASNWGLQVFGTDGWARMTDQATVTVSRRGENLESFHFTGSDPERAELEAFATAVRNRSTPYPVPLEEVLNGIAAVSATRRSLDSRGSAESVERYEPCQQETRPDQPTQP</sequence>
<feature type="domain" description="Gfo/Idh/MocA-like oxidoreductase N-terminal" evidence="3">
    <location>
        <begin position="3"/>
        <end position="126"/>
    </location>
</feature>
<dbReference type="AlphaFoldDB" id="A0A2N3Y0G9"/>
<organism evidence="5 6">
    <name type="scientific">Saccharopolyspora spinosa</name>
    <dbReference type="NCBI Taxonomy" id="60894"/>
    <lineage>
        <taxon>Bacteria</taxon>
        <taxon>Bacillati</taxon>
        <taxon>Actinomycetota</taxon>
        <taxon>Actinomycetes</taxon>
        <taxon>Pseudonocardiales</taxon>
        <taxon>Pseudonocardiaceae</taxon>
        <taxon>Saccharopolyspora</taxon>
    </lineage>
</organism>
<dbReference type="Gene3D" id="3.40.50.720">
    <property type="entry name" value="NAD(P)-binding Rossmann-like Domain"/>
    <property type="match status" value="1"/>
</dbReference>
<proteinExistence type="predicted"/>
<evidence type="ECO:0000259" key="3">
    <source>
        <dbReference type="Pfam" id="PF01408"/>
    </source>
</evidence>
<dbReference type="InterPro" id="IPR055170">
    <property type="entry name" value="GFO_IDH_MocA-like_dom"/>
</dbReference>
<evidence type="ECO:0000313" key="5">
    <source>
        <dbReference type="EMBL" id="PKW16405.1"/>
    </source>
</evidence>
<keyword evidence="6" id="KW-1185">Reference proteome</keyword>
<keyword evidence="1" id="KW-0560">Oxidoreductase</keyword>
<dbReference type="Pfam" id="PF01408">
    <property type="entry name" value="GFO_IDH_MocA"/>
    <property type="match status" value="1"/>
</dbReference>
<dbReference type="PANTHER" id="PTHR43818:SF11">
    <property type="entry name" value="BCDNA.GH03377"/>
    <property type="match status" value="1"/>
</dbReference>
<evidence type="ECO:0000259" key="4">
    <source>
        <dbReference type="Pfam" id="PF22725"/>
    </source>
</evidence>
<comment type="caution">
    <text evidence="5">The sequence shown here is derived from an EMBL/GenBank/DDBJ whole genome shotgun (WGS) entry which is preliminary data.</text>
</comment>
<reference evidence="5" key="1">
    <citation type="submission" date="2017-12" db="EMBL/GenBank/DDBJ databases">
        <title>Sequencing the genomes of 1000 Actinobacteria strains.</title>
        <authorList>
            <person name="Klenk H.-P."/>
        </authorList>
    </citation>
    <scope>NUCLEOTIDE SEQUENCE [LARGE SCALE GENOMIC DNA]</scope>
    <source>
        <strain evidence="5">DSM 44228</strain>
    </source>
</reference>
<feature type="compositionally biased region" description="Polar residues" evidence="2">
    <location>
        <begin position="337"/>
        <end position="348"/>
    </location>
</feature>
<accession>A0A2N3Y0G9</accession>
<dbReference type="Pfam" id="PF22725">
    <property type="entry name" value="GFO_IDH_MocA_C3"/>
    <property type="match status" value="1"/>
</dbReference>